<dbReference type="InterPro" id="IPR005841">
    <property type="entry name" value="Alpha-D-phosphohexomutase_SF"/>
</dbReference>
<evidence type="ECO:0000256" key="2">
    <source>
        <dbReference type="ARBA" id="ARBA00010231"/>
    </source>
</evidence>
<evidence type="ECO:0000259" key="11">
    <source>
        <dbReference type="Pfam" id="PF02880"/>
    </source>
</evidence>
<dbReference type="InterPro" id="IPR005844">
    <property type="entry name" value="A-D-PHexomutase_a/b/a-I"/>
</dbReference>
<evidence type="ECO:0000256" key="3">
    <source>
        <dbReference type="ARBA" id="ARBA00022553"/>
    </source>
</evidence>
<dbReference type="RefSeq" id="WP_108142293.1">
    <property type="nucleotide sequence ID" value="NZ_QAXS01000041.1"/>
</dbReference>
<dbReference type="Pfam" id="PF02879">
    <property type="entry name" value="PGM_PMM_II"/>
    <property type="match status" value="1"/>
</dbReference>
<keyword evidence="3" id="KW-0597">Phosphoprotein</keyword>
<proteinExistence type="inferred from homology"/>
<keyword evidence="5 7" id="KW-0460">Magnesium</keyword>
<dbReference type="InterPro" id="IPR005843">
    <property type="entry name" value="A-D-PHexomutase_C"/>
</dbReference>
<evidence type="ECO:0000259" key="8">
    <source>
        <dbReference type="Pfam" id="PF00408"/>
    </source>
</evidence>
<feature type="domain" description="Alpha-D-phosphohexomutase alpha/beta/alpha" evidence="11">
    <location>
        <begin position="250"/>
        <end position="361"/>
    </location>
</feature>
<dbReference type="Gene3D" id="3.30.310.50">
    <property type="entry name" value="Alpha-D-phosphohexomutase, C-terminal domain"/>
    <property type="match status" value="1"/>
</dbReference>
<dbReference type="Pfam" id="PF02880">
    <property type="entry name" value="PGM_PMM_III"/>
    <property type="match status" value="1"/>
</dbReference>
<evidence type="ECO:0000313" key="13">
    <source>
        <dbReference type="EMBL" id="TDP91220.1"/>
    </source>
</evidence>
<keyword evidence="4 7" id="KW-0479">Metal-binding</keyword>
<dbReference type="SUPFAM" id="SSF55957">
    <property type="entry name" value="Phosphoglucomutase, C-terminal domain"/>
    <property type="match status" value="1"/>
</dbReference>
<dbReference type="CDD" id="cd03089">
    <property type="entry name" value="PMM_PGM"/>
    <property type="match status" value="1"/>
</dbReference>
<dbReference type="GO" id="GO:0016868">
    <property type="term" value="F:intramolecular phosphotransferase activity"/>
    <property type="evidence" value="ECO:0007669"/>
    <property type="project" value="InterPro"/>
</dbReference>
<dbReference type="OrthoDB" id="9806956at2"/>
<organism evidence="12 14">
    <name type="scientific">Halanaerobium saccharolyticum</name>
    <dbReference type="NCBI Taxonomy" id="43595"/>
    <lineage>
        <taxon>Bacteria</taxon>
        <taxon>Bacillati</taxon>
        <taxon>Bacillota</taxon>
        <taxon>Clostridia</taxon>
        <taxon>Halanaerobiales</taxon>
        <taxon>Halanaerobiaceae</taxon>
        <taxon>Halanaerobium</taxon>
    </lineage>
</organism>
<dbReference type="GO" id="GO:0000287">
    <property type="term" value="F:magnesium ion binding"/>
    <property type="evidence" value="ECO:0007669"/>
    <property type="project" value="InterPro"/>
</dbReference>
<sequence length="447" mass="51067">MKAFKAYDIRGVYNKDFDKEDVYKIGYFLPKLLAADKVLVGYDDRESTPEVFEALAAGITDRGADVYKIGYATTPMVYYGTAKHGYKASVMITASHNPPEYNGLKISRENALPVGYDSGLKELEEMIENEEVKPVGKNKKGNILEHDLKDEYIEFQKSYLPDLSELDLSIDVSNGMVAILTDAIFGDQPHYLYNELDGTFPNHEANPLEAENREDLKELLLEKGSDLGLIFDGDGDRVMFLDEKGNFISPDLIVALLAEYYINAGKGKNVLYDIRTSWSVKEHIEELGGKTHMWKVGHAYAKLKLREIDGICGGELAGHYYYKDFFYCDSGMLTALVVLNVAARLKKEGKAISEYIAELDKYATSGEVNFKIENKKEVMEDLKDYFFAQRKPEEFYDFDGYRLEYKDWWFNVRPSNTEPYLRLVVEAKNQELLDEKMTEIREVMAVE</sequence>
<evidence type="ECO:0000259" key="9">
    <source>
        <dbReference type="Pfam" id="PF02878"/>
    </source>
</evidence>
<dbReference type="InterPro" id="IPR005846">
    <property type="entry name" value="A-D-PHexomutase_a/b/a-III"/>
</dbReference>
<comment type="cofactor">
    <cofactor evidence="1">
        <name>Mg(2+)</name>
        <dbReference type="ChEBI" id="CHEBI:18420"/>
    </cofactor>
</comment>
<dbReference type="PROSITE" id="PS00710">
    <property type="entry name" value="PGM_PMM"/>
    <property type="match status" value="1"/>
</dbReference>
<evidence type="ECO:0000313" key="14">
    <source>
        <dbReference type="Proteomes" id="UP000244089"/>
    </source>
</evidence>
<comment type="caution">
    <text evidence="12">The sequence shown here is derived from an EMBL/GenBank/DDBJ whole genome shotgun (WGS) entry which is preliminary data.</text>
</comment>
<dbReference type="Proteomes" id="UP000244089">
    <property type="component" value="Unassembled WGS sequence"/>
</dbReference>
<keyword evidence="6" id="KW-0413">Isomerase</keyword>
<feature type="domain" description="Alpha-D-phosphohexomutase C-terminal" evidence="8">
    <location>
        <begin position="367"/>
        <end position="442"/>
    </location>
</feature>
<dbReference type="PANTHER" id="PTHR43771">
    <property type="entry name" value="PHOSPHOMANNOMUTASE"/>
    <property type="match status" value="1"/>
</dbReference>
<protein>
    <submittedName>
        <fullName evidence="12">Phosphomannomutase</fullName>
    </submittedName>
</protein>
<evidence type="ECO:0000256" key="5">
    <source>
        <dbReference type="ARBA" id="ARBA00022842"/>
    </source>
</evidence>
<dbReference type="Proteomes" id="UP000295176">
    <property type="component" value="Unassembled WGS sequence"/>
</dbReference>
<dbReference type="PRINTS" id="PR00509">
    <property type="entry name" value="PGMPMM"/>
</dbReference>
<name>A0A2T5RG90_9FIRM</name>
<reference evidence="12 14" key="1">
    <citation type="submission" date="2018-04" db="EMBL/GenBank/DDBJ databases">
        <title>Subsurface microbial communities from deep shales in Ohio and West Virginia, USA.</title>
        <authorList>
            <person name="Wrighton K."/>
        </authorList>
    </citation>
    <scope>NUCLEOTIDE SEQUENCE [LARGE SCALE GENOMIC DNA]</scope>
    <source>
        <strain evidence="13 15">MSL 7</strain>
        <strain evidence="12 14">WC1</strain>
    </source>
</reference>
<evidence type="ECO:0000313" key="12">
    <source>
        <dbReference type="EMBL" id="PTV93420.1"/>
    </source>
</evidence>
<dbReference type="Gene3D" id="3.40.120.10">
    <property type="entry name" value="Alpha-D-Glucose-1,6-Bisphosphate, subunit A, domain 3"/>
    <property type="match status" value="3"/>
</dbReference>
<dbReference type="EMBL" id="QAXS01000041">
    <property type="protein sequence ID" value="PTV93420.1"/>
    <property type="molecule type" value="Genomic_DNA"/>
</dbReference>
<dbReference type="SUPFAM" id="SSF53738">
    <property type="entry name" value="Phosphoglucomutase, first 3 domains"/>
    <property type="match status" value="3"/>
</dbReference>
<dbReference type="AlphaFoldDB" id="A0A2T5RG90"/>
<dbReference type="InterPro" id="IPR016066">
    <property type="entry name" value="A-D-PHexomutase_CS"/>
</dbReference>
<evidence type="ECO:0000259" key="10">
    <source>
        <dbReference type="Pfam" id="PF02879"/>
    </source>
</evidence>
<dbReference type="Pfam" id="PF00408">
    <property type="entry name" value="PGM_PMM_IV"/>
    <property type="match status" value="1"/>
</dbReference>
<dbReference type="Pfam" id="PF02878">
    <property type="entry name" value="PGM_PMM_I"/>
    <property type="match status" value="1"/>
</dbReference>
<comment type="similarity">
    <text evidence="2 7">Belongs to the phosphohexose mutase family.</text>
</comment>
<feature type="domain" description="Alpha-D-phosphohexomutase alpha/beta/alpha" evidence="9">
    <location>
        <begin position="2"/>
        <end position="131"/>
    </location>
</feature>
<dbReference type="GO" id="GO:0005975">
    <property type="term" value="P:carbohydrate metabolic process"/>
    <property type="evidence" value="ECO:0007669"/>
    <property type="project" value="InterPro"/>
</dbReference>
<dbReference type="InterPro" id="IPR016055">
    <property type="entry name" value="A-D-PHexomutase_a/b/a-I/II/III"/>
</dbReference>
<dbReference type="PANTHER" id="PTHR43771:SF1">
    <property type="entry name" value="PHOSPHOMANNOMUTASE"/>
    <property type="match status" value="1"/>
</dbReference>
<dbReference type="InterPro" id="IPR036900">
    <property type="entry name" value="A-D-PHexomutase_C_sf"/>
</dbReference>
<evidence type="ECO:0000256" key="6">
    <source>
        <dbReference type="ARBA" id="ARBA00023235"/>
    </source>
</evidence>
<evidence type="ECO:0000313" key="15">
    <source>
        <dbReference type="Proteomes" id="UP000295176"/>
    </source>
</evidence>
<accession>A0A2T5RG90</accession>
<dbReference type="InterPro" id="IPR005845">
    <property type="entry name" value="A-D-PHexomutase_a/b/a-II"/>
</dbReference>
<evidence type="ECO:0000256" key="7">
    <source>
        <dbReference type="RuleBase" id="RU004326"/>
    </source>
</evidence>
<dbReference type="EMBL" id="SNXX01000018">
    <property type="protein sequence ID" value="TDP91220.1"/>
    <property type="molecule type" value="Genomic_DNA"/>
</dbReference>
<evidence type="ECO:0000256" key="4">
    <source>
        <dbReference type="ARBA" id="ARBA00022723"/>
    </source>
</evidence>
<gene>
    <name evidence="13" type="ORF">C7957_11819</name>
    <name evidence="12" type="ORF">C8C76_1417</name>
</gene>
<feature type="domain" description="Alpha-D-phosphohexomutase alpha/beta/alpha" evidence="10">
    <location>
        <begin position="151"/>
        <end position="245"/>
    </location>
</feature>
<evidence type="ECO:0000256" key="1">
    <source>
        <dbReference type="ARBA" id="ARBA00001946"/>
    </source>
</evidence>